<dbReference type="GO" id="GO:0003677">
    <property type="term" value="F:DNA binding"/>
    <property type="evidence" value="ECO:0007669"/>
    <property type="project" value="UniProtKB-KW"/>
</dbReference>
<dbReference type="Gene3D" id="3.40.50.2300">
    <property type="match status" value="1"/>
</dbReference>
<dbReference type="InterPro" id="IPR039420">
    <property type="entry name" value="WalR-like"/>
</dbReference>
<dbReference type="SUPFAM" id="SSF52172">
    <property type="entry name" value="CheY-like"/>
    <property type="match status" value="1"/>
</dbReference>
<keyword evidence="2" id="KW-0902">Two-component regulatory system</keyword>
<dbReference type="Pfam" id="PF00072">
    <property type="entry name" value="Response_reg"/>
    <property type="match status" value="1"/>
</dbReference>
<dbReference type="SMART" id="SM00862">
    <property type="entry name" value="Trans_reg_C"/>
    <property type="match status" value="1"/>
</dbReference>
<feature type="domain" description="Response regulatory" evidence="6">
    <location>
        <begin position="3"/>
        <end position="117"/>
    </location>
</feature>
<keyword evidence="3 5" id="KW-0238">DNA-binding</keyword>
<reference evidence="8 9" key="1">
    <citation type="submission" date="2021-08" db="EMBL/GenBank/DDBJ databases">
        <title>Complete genome sequence of Leptospira kobayashii strain E30.</title>
        <authorList>
            <person name="Nakao R."/>
            <person name="Nakamura S."/>
            <person name="Masuzawa T."/>
            <person name="Koizumi N."/>
        </authorList>
    </citation>
    <scope>NUCLEOTIDE SEQUENCE [LARGE SCALE GENOMIC DNA]</scope>
    <source>
        <strain evidence="8 9">E30</strain>
    </source>
</reference>
<evidence type="ECO:0000313" key="8">
    <source>
        <dbReference type="EMBL" id="BDA80695.1"/>
    </source>
</evidence>
<dbReference type="Proteomes" id="UP000245263">
    <property type="component" value="Chromosome 2"/>
</dbReference>
<dbReference type="InterPro" id="IPR001789">
    <property type="entry name" value="Sig_transdc_resp-reg_receiver"/>
</dbReference>
<proteinExistence type="predicted"/>
<dbReference type="SMART" id="SM00448">
    <property type="entry name" value="REC"/>
    <property type="match status" value="1"/>
</dbReference>
<evidence type="ECO:0000256" key="4">
    <source>
        <dbReference type="PROSITE-ProRule" id="PRU00169"/>
    </source>
</evidence>
<feature type="modified residue" description="4-aspartylphosphate" evidence="4">
    <location>
        <position position="52"/>
    </location>
</feature>
<feature type="DNA-binding region" description="OmpR/PhoB-type" evidence="5">
    <location>
        <begin position="133"/>
        <end position="232"/>
    </location>
</feature>
<dbReference type="Gene3D" id="1.10.10.10">
    <property type="entry name" value="Winged helix-like DNA-binding domain superfamily/Winged helix DNA-binding domain"/>
    <property type="match status" value="1"/>
</dbReference>
<evidence type="ECO:0000313" key="9">
    <source>
        <dbReference type="Proteomes" id="UP000245263"/>
    </source>
</evidence>
<accession>A0ABM7UNI0</accession>
<gene>
    <name evidence="8" type="ORF">LPTSP3_g36250</name>
</gene>
<dbReference type="PROSITE" id="PS50110">
    <property type="entry name" value="RESPONSE_REGULATORY"/>
    <property type="match status" value="1"/>
</dbReference>
<feature type="domain" description="OmpR/PhoB-type" evidence="7">
    <location>
        <begin position="133"/>
        <end position="232"/>
    </location>
</feature>
<dbReference type="PANTHER" id="PTHR48111:SF40">
    <property type="entry name" value="PHOSPHATE REGULON TRANSCRIPTIONAL REGULATORY PROTEIN PHOB"/>
    <property type="match status" value="1"/>
</dbReference>
<evidence type="ECO:0000256" key="5">
    <source>
        <dbReference type="PROSITE-ProRule" id="PRU01091"/>
    </source>
</evidence>
<dbReference type="CDD" id="cd00383">
    <property type="entry name" value="trans_reg_C"/>
    <property type="match status" value="1"/>
</dbReference>
<name>A0ABM7UNI0_9LEPT</name>
<keyword evidence="9" id="KW-1185">Reference proteome</keyword>
<dbReference type="Gene3D" id="6.10.250.690">
    <property type="match status" value="1"/>
</dbReference>
<dbReference type="InterPro" id="IPR001867">
    <property type="entry name" value="OmpR/PhoB-type_DNA-bd"/>
</dbReference>
<dbReference type="InterPro" id="IPR036388">
    <property type="entry name" value="WH-like_DNA-bd_sf"/>
</dbReference>
<sequence length="241" mass="27778">MKNILVIEDDPDIGNLIRKSLDSAHYTTAVYENGEEGLKFYKSSHPDLVILDLSLPDIDGMDICRTIRKSDESTPIFILSARTEEIDRIMGLELGADDYITKPFSVRELKTRVDVFFRRWDKKIGIKPNVGQAGEIMRGALKIDSIRRRVTLNENIINISRKEFDILQLLAGSPGKVFSREMILESVWGVEWDGFERMIDSHIKRIRSKLEKNSAQPEWIETIWGIGYRFTDNYENIVVPD</sequence>
<dbReference type="SUPFAM" id="SSF46894">
    <property type="entry name" value="C-terminal effector domain of the bipartite response regulators"/>
    <property type="match status" value="1"/>
</dbReference>
<dbReference type="Pfam" id="PF00486">
    <property type="entry name" value="Trans_reg_C"/>
    <property type="match status" value="1"/>
</dbReference>
<evidence type="ECO:0000256" key="1">
    <source>
        <dbReference type="ARBA" id="ARBA00022553"/>
    </source>
</evidence>
<protein>
    <submittedName>
        <fullName evidence="8">DNA-binding response regulator</fullName>
    </submittedName>
</protein>
<dbReference type="InterPro" id="IPR016032">
    <property type="entry name" value="Sig_transdc_resp-reg_C-effctor"/>
</dbReference>
<dbReference type="EMBL" id="AP025029">
    <property type="protein sequence ID" value="BDA80695.1"/>
    <property type="molecule type" value="Genomic_DNA"/>
</dbReference>
<keyword evidence="1 4" id="KW-0597">Phosphoprotein</keyword>
<evidence type="ECO:0000259" key="7">
    <source>
        <dbReference type="PROSITE" id="PS51755"/>
    </source>
</evidence>
<dbReference type="PROSITE" id="PS51755">
    <property type="entry name" value="OMPR_PHOB"/>
    <property type="match status" value="1"/>
</dbReference>
<dbReference type="PANTHER" id="PTHR48111">
    <property type="entry name" value="REGULATOR OF RPOS"/>
    <property type="match status" value="1"/>
</dbReference>
<evidence type="ECO:0000256" key="3">
    <source>
        <dbReference type="ARBA" id="ARBA00023125"/>
    </source>
</evidence>
<dbReference type="InterPro" id="IPR011006">
    <property type="entry name" value="CheY-like_superfamily"/>
</dbReference>
<dbReference type="RefSeq" id="WP_109022251.1">
    <property type="nucleotide sequence ID" value="NZ_AP025029.1"/>
</dbReference>
<evidence type="ECO:0000259" key="6">
    <source>
        <dbReference type="PROSITE" id="PS50110"/>
    </source>
</evidence>
<evidence type="ECO:0000256" key="2">
    <source>
        <dbReference type="ARBA" id="ARBA00023012"/>
    </source>
</evidence>
<organism evidence="8 9">
    <name type="scientific">Leptospira kobayashii</name>
    <dbReference type="NCBI Taxonomy" id="1917830"/>
    <lineage>
        <taxon>Bacteria</taxon>
        <taxon>Pseudomonadati</taxon>
        <taxon>Spirochaetota</taxon>
        <taxon>Spirochaetia</taxon>
        <taxon>Leptospirales</taxon>
        <taxon>Leptospiraceae</taxon>
        <taxon>Leptospira</taxon>
    </lineage>
</organism>